<organism evidence="4 6">
    <name type="scientific">Sanguibacteroides justesenii</name>
    <dbReference type="NCBI Taxonomy" id="1547597"/>
    <lineage>
        <taxon>Bacteria</taxon>
        <taxon>Pseudomonadati</taxon>
        <taxon>Bacteroidota</taxon>
        <taxon>Bacteroidia</taxon>
        <taxon>Bacteroidales</taxon>
        <taxon>Porphyromonadaceae</taxon>
        <taxon>Sanguibacteroides</taxon>
    </lineage>
</organism>
<dbReference type="Proteomes" id="UP000031980">
    <property type="component" value="Unassembled WGS sequence"/>
</dbReference>
<dbReference type="Gene3D" id="1.10.287.1490">
    <property type="match status" value="1"/>
</dbReference>
<feature type="coiled-coil region" evidence="1">
    <location>
        <begin position="44"/>
        <end position="99"/>
    </location>
</feature>
<feature type="transmembrane region" description="Helical" evidence="2">
    <location>
        <begin position="14"/>
        <end position="35"/>
    </location>
</feature>
<evidence type="ECO:0000313" key="3">
    <source>
        <dbReference type="EMBL" id="KIO43458.1"/>
    </source>
</evidence>
<dbReference type="EMBL" id="JPIU01000037">
    <property type="protein sequence ID" value="KIO45636.1"/>
    <property type="molecule type" value="Genomic_DNA"/>
</dbReference>
<evidence type="ECO:0000313" key="4">
    <source>
        <dbReference type="EMBL" id="KIO45636.1"/>
    </source>
</evidence>
<comment type="caution">
    <text evidence="4">The sequence shown here is derived from an EMBL/GenBank/DDBJ whole genome shotgun (WGS) entry which is preliminary data.</text>
</comment>
<dbReference type="OrthoDB" id="1115172at2"/>
<protein>
    <recommendedName>
        <fullName evidence="7">Chromosome partitioning protein ParA</fullName>
    </recommendedName>
</protein>
<accession>A0A0C3RFQ4</accession>
<keyword evidence="2" id="KW-0812">Transmembrane</keyword>
<proteinExistence type="predicted"/>
<dbReference type="RefSeq" id="WP_041503679.1">
    <property type="nucleotide sequence ID" value="NZ_JPIT01000031.1"/>
</dbReference>
<keyword evidence="6" id="KW-1185">Reference proteome</keyword>
<gene>
    <name evidence="4" type="ORF">BA92_04005</name>
    <name evidence="3" type="ORF">IE90_09985</name>
</gene>
<evidence type="ECO:0000313" key="5">
    <source>
        <dbReference type="Proteomes" id="UP000031937"/>
    </source>
</evidence>
<feature type="coiled-coil region" evidence="1">
    <location>
        <begin position="125"/>
        <end position="169"/>
    </location>
</feature>
<keyword evidence="1" id="KW-0175">Coiled coil</keyword>
<evidence type="ECO:0000256" key="2">
    <source>
        <dbReference type="SAM" id="Phobius"/>
    </source>
</evidence>
<reference evidence="3 5" key="2">
    <citation type="submission" date="2014-07" db="EMBL/GenBank/DDBJ databases">
        <title>Porphyromonadaceae bacterium OUH 334697 = ATCC BAA-2682 = DSM 28341 draft genome.</title>
        <authorList>
            <person name="Sydenham T.V."/>
            <person name="Hasman H."/>
            <person name="Justesen U.S."/>
        </authorList>
    </citation>
    <scope>NUCLEOTIDE SEQUENCE [LARGE SCALE GENOMIC DNA]</scope>
    <source>
        <strain evidence="3 5">OUH 334697</strain>
    </source>
</reference>
<evidence type="ECO:0008006" key="7">
    <source>
        <dbReference type="Google" id="ProtNLM"/>
    </source>
</evidence>
<dbReference type="Proteomes" id="UP000031937">
    <property type="component" value="Unassembled WGS sequence"/>
</dbReference>
<name>A0A0C3RFQ4_9PORP</name>
<keyword evidence="2" id="KW-0472">Membrane</keyword>
<reference evidence="4 6" key="1">
    <citation type="submission" date="2014-07" db="EMBL/GenBank/DDBJ databases">
        <title>Porphyromonadaceae bacterium OUH 308042 = ATCC BAA-2681 = DSM 28342 draft genome.</title>
        <authorList>
            <person name="Sydenham T.V."/>
            <person name="Hasman H."/>
            <person name="Justensen U.S."/>
        </authorList>
    </citation>
    <scope>NUCLEOTIDE SEQUENCE [LARGE SCALE GENOMIC DNA]</scope>
    <source>
        <strain evidence="4 6">OUH 308042</strain>
    </source>
</reference>
<keyword evidence="2" id="KW-1133">Transmembrane helix</keyword>
<dbReference type="AlphaFoldDB" id="A0A0C3RFQ4"/>
<evidence type="ECO:0000256" key="1">
    <source>
        <dbReference type="SAM" id="Coils"/>
    </source>
</evidence>
<dbReference type="EMBL" id="JPIT01000031">
    <property type="protein sequence ID" value="KIO43458.1"/>
    <property type="molecule type" value="Genomic_DNA"/>
</dbReference>
<evidence type="ECO:0000313" key="6">
    <source>
        <dbReference type="Proteomes" id="UP000031980"/>
    </source>
</evidence>
<sequence>MEEKKLIKDKKDKTLLVIIGALSLVLIVLFIFFLIERSENKANMLAITSEKEALEQELTDLSHNYDNLKTDNDTLNAKLTHEQEKITHLLERMKEFKNNSYAEINRYKREINTLKGVLRSYVVQIDSLNQLNKKLLAENTEVKKQMNWVREKSQKLEKKTELMAETLEKASTLSAENINIYPINKRGKETSVKKCSQLKTDFVIAKNITAKRGPRLIYLRLTRPDGKVIAASEKSFFKYQNTSLTYSAKREIEYEGERLEISIYWPNDGSLVKGKYIADLFSDNQQIGSTEFILK</sequence>